<organism evidence="1 2">
    <name type="scientific">Synechococcus phage S-T4</name>
    <dbReference type="NCBI Taxonomy" id="2268578"/>
    <lineage>
        <taxon>Viruses</taxon>
        <taxon>Duplodnaviria</taxon>
        <taxon>Heunggongvirae</taxon>
        <taxon>Uroviricota</taxon>
        <taxon>Caudoviricetes</taxon>
        <taxon>Pantevenvirales</taxon>
        <taxon>Kyanoviridae</taxon>
        <taxon>Tamkungvirus</taxon>
        <taxon>Tamkungvirus ST4</taxon>
    </lineage>
</organism>
<dbReference type="RefSeq" id="YP_009810898.1">
    <property type="nucleotide sequence ID" value="NC_048049.1"/>
</dbReference>
<evidence type="ECO:0000313" key="2">
    <source>
        <dbReference type="Proteomes" id="UP000257648"/>
    </source>
</evidence>
<dbReference type="KEGG" id="vg:55001920"/>
<accession>A0A385EHT8</accession>
<keyword evidence="2" id="KW-1185">Reference proteome</keyword>
<dbReference type="EMBL" id="MH412654">
    <property type="protein sequence ID" value="AXQ70539.1"/>
    <property type="molecule type" value="Genomic_DNA"/>
</dbReference>
<protein>
    <submittedName>
        <fullName evidence="1">Uncharacterized protein</fullName>
    </submittedName>
</protein>
<sequence length="47" mass="5530">MTKREFTTKSGDTFVWEETEETRKAVEELHKTIRELEKKAPDYGVGK</sequence>
<proteinExistence type="predicted"/>
<evidence type="ECO:0000313" key="1">
    <source>
        <dbReference type="EMBL" id="AXQ70539.1"/>
    </source>
</evidence>
<name>A0A385EHT8_9CAUD</name>
<dbReference type="GeneID" id="55001920"/>
<reference evidence="2" key="1">
    <citation type="submission" date="2018-05" db="EMBL/GenBank/DDBJ databases">
        <authorList>
            <person name="You S."/>
        </authorList>
    </citation>
    <scope>NUCLEOTIDE SEQUENCE [LARGE SCALE GENOMIC DNA]</scope>
</reference>
<dbReference type="Proteomes" id="UP000257648">
    <property type="component" value="Segment"/>
</dbReference>